<dbReference type="AlphaFoldDB" id="I3ZMM1"/>
<dbReference type="KEGG" id="trs:Terro_4292"/>
<keyword evidence="2" id="KW-1185">Reference proteome</keyword>
<gene>
    <name evidence="1" type="ordered locus">Terro_4292</name>
</gene>
<name>I3ZMM1_TERRK</name>
<dbReference type="STRING" id="926566.Terro_4292"/>
<evidence type="ECO:0000313" key="2">
    <source>
        <dbReference type="Proteomes" id="UP000006056"/>
    </source>
</evidence>
<dbReference type="EMBL" id="CP003379">
    <property type="protein sequence ID" value="AFL90489.1"/>
    <property type="molecule type" value="Genomic_DNA"/>
</dbReference>
<organism evidence="1 2">
    <name type="scientific">Terriglobus roseus (strain DSM 18391 / NRRL B-41598 / KBS 63)</name>
    <dbReference type="NCBI Taxonomy" id="926566"/>
    <lineage>
        <taxon>Bacteria</taxon>
        <taxon>Pseudomonadati</taxon>
        <taxon>Acidobacteriota</taxon>
        <taxon>Terriglobia</taxon>
        <taxon>Terriglobales</taxon>
        <taxon>Acidobacteriaceae</taxon>
        <taxon>Terriglobus</taxon>
    </lineage>
</organism>
<protein>
    <submittedName>
        <fullName evidence="1">Uncharacterized protein</fullName>
    </submittedName>
</protein>
<dbReference type="HOGENOM" id="CLU_1414552_0_0_0"/>
<evidence type="ECO:0000313" key="1">
    <source>
        <dbReference type="EMBL" id="AFL90489.1"/>
    </source>
</evidence>
<reference evidence="1 2" key="1">
    <citation type="submission" date="2012-06" db="EMBL/GenBank/DDBJ databases">
        <title>Complete genome of Terriglobus roseus DSM 18391.</title>
        <authorList>
            <consortium name="US DOE Joint Genome Institute (JGI-PGF)"/>
            <person name="Lucas S."/>
            <person name="Copeland A."/>
            <person name="Lapidus A."/>
            <person name="Glavina del Rio T."/>
            <person name="Dalin E."/>
            <person name="Tice H."/>
            <person name="Bruce D."/>
            <person name="Goodwin L."/>
            <person name="Pitluck S."/>
            <person name="Peters L."/>
            <person name="Mikhailova N."/>
            <person name="Munk A.C.C."/>
            <person name="Kyrpides N."/>
            <person name="Mavromatis K."/>
            <person name="Ivanova N."/>
            <person name="Brettin T."/>
            <person name="Detter J.C."/>
            <person name="Han C."/>
            <person name="Larimer F."/>
            <person name="Land M."/>
            <person name="Hauser L."/>
            <person name="Markowitz V."/>
            <person name="Cheng J.-F."/>
            <person name="Hugenholtz P."/>
            <person name="Woyke T."/>
            <person name="Wu D."/>
            <person name="Brambilla E."/>
            <person name="Klenk H.-P."/>
            <person name="Eisen J.A."/>
        </authorList>
    </citation>
    <scope>NUCLEOTIDE SEQUENCE [LARGE SCALE GENOMIC DNA]</scope>
    <source>
        <strain evidence="2">DSM 18391 / NRRL B-41598 / KBS 63</strain>
    </source>
</reference>
<dbReference type="Proteomes" id="UP000006056">
    <property type="component" value="Chromosome"/>
</dbReference>
<sequence>MSPCNSRTLIYPCAGNSMSDIRRYAKKIDAARLVLVTHKGRKSYTQLSLSSVSGWSRARYRPEKGIGRAFGSGWGLLARLKPCPSEGGSRFARMALCRRRDPSAGLGLALSRRAGLGGRAGLGVFVLLIGSAARSLWVWLLAQLKLCPSESVRALREGPCLRSERWGTRCALLLPSPRSLELPKSTGRAFAR</sequence>
<proteinExistence type="predicted"/>
<accession>I3ZMM1</accession>